<proteinExistence type="predicted"/>
<reference evidence="2 3" key="1">
    <citation type="submission" date="2015-09" db="EMBL/GenBank/DDBJ databases">
        <title>Sorangium comparison.</title>
        <authorList>
            <person name="Zaburannyi N."/>
            <person name="Bunk B."/>
            <person name="Overmann J."/>
            <person name="Mueller R."/>
        </authorList>
    </citation>
    <scope>NUCLEOTIDE SEQUENCE [LARGE SCALE GENOMIC DNA]</scope>
    <source>
        <strain evidence="2 3">So ce26</strain>
    </source>
</reference>
<feature type="compositionally biased region" description="Basic residues" evidence="1">
    <location>
        <begin position="7"/>
        <end position="18"/>
    </location>
</feature>
<protein>
    <submittedName>
        <fullName evidence="2">Uncharacterized protein</fullName>
    </submittedName>
</protein>
<evidence type="ECO:0000256" key="1">
    <source>
        <dbReference type="SAM" id="MobiDB-lite"/>
    </source>
</evidence>
<evidence type="ECO:0000313" key="2">
    <source>
        <dbReference type="EMBL" id="AUX44977.1"/>
    </source>
</evidence>
<dbReference type="AlphaFoldDB" id="A0A2L0F084"/>
<feature type="region of interest" description="Disordered" evidence="1">
    <location>
        <begin position="1"/>
        <end position="61"/>
    </location>
</feature>
<dbReference type="EMBL" id="CP012673">
    <property type="protein sequence ID" value="AUX44977.1"/>
    <property type="molecule type" value="Genomic_DNA"/>
</dbReference>
<accession>A0A2L0F084</accession>
<dbReference type="Proteomes" id="UP000238348">
    <property type="component" value="Chromosome"/>
</dbReference>
<organism evidence="2 3">
    <name type="scientific">Sorangium cellulosum</name>
    <name type="common">Polyangium cellulosum</name>
    <dbReference type="NCBI Taxonomy" id="56"/>
    <lineage>
        <taxon>Bacteria</taxon>
        <taxon>Pseudomonadati</taxon>
        <taxon>Myxococcota</taxon>
        <taxon>Polyangia</taxon>
        <taxon>Polyangiales</taxon>
        <taxon>Polyangiaceae</taxon>
        <taxon>Sorangium</taxon>
    </lineage>
</organism>
<name>A0A2L0F084_SORCE</name>
<sequence length="93" mass="10593">MAPDSARRRRGSRLRSPPRRPVPPPGGLLRPTRPCFEARGSPHRGGRSRPGRAQRPCAARGLPRLKRLGLPRRNTKRKASYRRAVPYWLRIQG</sequence>
<gene>
    <name evidence="2" type="ORF">SOCE26_064470</name>
</gene>
<feature type="compositionally biased region" description="Basic residues" evidence="1">
    <location>
        <begin position="41"/>
        <end position="52"/>
    </location>
</feature>
<evidence type="ECO:0000313" key="3">
    <source>
        <dbReference type="Proteomes" id="UP000238348"/>
    </source>
</evidence>